<accession>A0A1B7L159</accession>
<dbReference type="Gene3D" id="3.30.1360.60">
    <property type="entry name" value="Glucose permease domain IIB"/>
    <property type="match status" value="1"/>
</dbReference>
<proteinExistence type="predicted"/>
<evidence type="ECO:0000256" key="4">
    <source>
        <dbReference type="ARBA" id="ARBA00022683"/>
    </source>
</evidence>
<keyword evidence="1" id="KW-0813">Transport</keyword>
<dbReference type="PANTHER" id="PTHR30009:SF20">
    <property type="entry name" value="PTS SYSTEM GLUCOSE-SPECIFIC EIICB COMPONENT-RELATED"/>
    <property type="match status" value="1"/>
</dbReference>
<evidence type="ECO:0000256" key="2">
    <source>
        <dbReference type="ARBA" id="ARBA00022597"/>
    </source>
</evidence>
<dbReference type="NCBIfam" id="TIGR00826">
    <property type="entry name" value="EIIB_glc"/>
    <property type="match status" value="1"/>
</dbReference>
<dbReference type="InterPro" id="IPR036878">
    <property type="entry name" value="Glu_permease_IIB"/>
</dbReference>
<dbReference type="PROSITE" id="PS01035">
    <property type="entry name" value="PTS_EIIB_TYPE_1_CYS"/>
    <property type="match status" value="1"/>
</dbReference>
<comment type="caution">
    <text evidence="8">The sequence shown here is derived from an EMBL/GenBank/DDBJ whole genome shotgun (WGS) entry which is preliminary data.</text>
</comment>
<dbReference type="GO" id="GO:0009401">
    <property type="term" value="P:phosphoenolpyruvate-dependent sugar phosphotransferase system"/>
    <property type="evidence" value="ECO:0007669"/>
    <property type="project" value="UniProtKB-KW"/>
</dbReference>
<evidence type="ECO:0000313" key="9">
    <source>
        <dbReference type="Proteomes" id="UP000078225"/>
    </source>
</evidence>
<dbReference type="Pfam" id="PF00367">
    <property type="entry name" value="PTS_EIIB"/>
    <property type="match status" value="1"/>
</dbReference>
<keyword evidence="3" id="KW-0808">Transferase</keyword>
<dbReference type="InterPro" id="IPR050429">
    <property type="entry name" value="PTS_Glucose_EIICBA"/>
</dbReference>
<name>A0A1B7L159_9ENTR</name>
<feature type="active site" description="Phosphocysteine intermediate; for EIIB activity" evidence="6">
    <location>
        <position position="46"/>
    </location>
</feature>
<dbReference type="EMBL" id="LYRP01000033">
    <property type="protein sequence ID" value="OAT76047.1"/>
    <property type="molecule type" value="Genomic_DNA"/>
</dbReference>
<keyword evidence="9" id="KW-1185">Reference proteome</keyword>
<dbReference type="GO" id="GO:0090564">
    <property type="term" value="F:protein-phosphocysteine-glucose phosphotransferase system transporter activity"/>
    <property type="evidence" value="ECO:0007669"/>
    <property type="project" value="TreeGrafter"/>
</dbReference>
<dbReference type="SUPFAM" id="SSF55604">
    <property type="entry name" value="Glucose permease domain IIB"/>
    <property type="match status" value="1"/>
</dbReference>
<evidence type="ECO:0000259" key="7">
    <source>
        <dbReference type="PROSITE" id="PS51098"/>
    </source>
</evidence>
<dbReference type="GO" id="GO:1904659">
    <property type="term" value="P:D-glucose transmembrane transport"/>
    <property type="evidence" value="ECO:0007669"/>
    <property type="project" value="TreeGrafter"/>
</dbReference>
<dbReference type="PANTHER" id="PTHR30009">
    <property type="entry name" value="CYTOCHROME C-TYPE SYNTHESIS PROTEIN AND PTS TRANSMEMBRANE COMPONENT"/>
    <property type="match status" value="1"/>
</dbReference>
<keyword evidence="2 8" id="KW-0762">Sugar transport</keyword>
<keyword evidence="5" id="KW-0418">Kinase</keyword>
<dbReference type="Proteomes" id="UP000078225">
    <property type="component" value="Unassembled WGS sequence"/>
</dbReference>
<dbReference type="InterPro" id="IPR018113">
    <property type="entry name" value="PTrfase_EIIB_Cys"/>
</dbReference>
<feature type="domain" description="PTS EIIB type-1" evidence="7">
    <location>
        <begin position="24"/>
        <end position="102"/>
    </location>
</feature>
<dbReference type="GO" id="GO:0008982">
    <property type="term" value="F:protein-N(PI)-phosphohistidine-sugar phosphotransferase activity"/>
    <property type="evidence" value="ECO:0007669"/>
    <property type="project" value="InterPro"/>
</dbReference>
<dbReference type="RefSeq" id="WP_064599332.1">
    <property type="nucleotide sequence ID" value="NZ_CP134782.1"/>
</dbReference>
<evidence type="ECO:0000256" key="1">
    <source>
        <dbReference type="ARBA" id="ARBA00022448"/>
    </source>
</evidence>
<gene>
    <name evidence="8" type="ORF">A9B99_11385</name>
</gene>
<protein>
    <submittedName>
        <fullName evidence="8">PTS sugar transporter</fullName>
    </submittedName>
</protein>
<dbReference type="GO" id="GO:0016301">
    <property type="term" value="F:kinase activity"/>
    <property type="evidence" value="ECO:0007669"/>
    <property type="project" value="UniProtKB-KW"/>
</dbReference>
<evidence type="ECO:0000313" key="8">
    <source>
        <dbReference type="EMBL" id="OAT76047.1"/>
    </source>
</evidence>
<dbReference type="STRING" id="1691903.A9B99_11385"/>
<evidence type="ECO:0000256" key="3">
    <source>
        <dbReference type="ARBA" id="ARBA00022679"/>
    </source>
</evidence>
<organism evidence="8 9">
    <name type="scientific">Mangrovibacter phragmitis</name>
    <dbReference type="NCBI Taxonomy" id="1691903"/>
    <lineage>
        <taxon>Bacteria</taxon>
        <taxon>Pseudomonadati</taxon>
        <taxon>Pseudomonadota</taxon>
        <taxon>Gammaproteobacteria</taxon>
        <taxon>Enterobacterales</taxon>
        <taxon>Enterobacteriaceae</taxon>
        <taxon>Mangrovibacter</taxon>
    </lineage>
</organism>
<sequence length="102" mass="11360">MVSLTSFLQYFRHEVECVMNDTDKAQAERLVSGFGGRDNICHIDACLTRLRVTVAQLSQVDSQALQSEGALGVIILGNEVHAIFGTQSDNLRQLLEKHFLQL</sequence>
<reference evidence="9" key="1">
    <citation type="submission" date="2016-05" db="EMBL/GenBank/DDBJ databases">
        <authorList>
            <person name="Behera P."/>
            <person name="Vaishampayan P."/>
            <person name="Singh N."/>
            <person name="Raina V."/>
            <person name="Suar M."/>
            <person name="Pattnaik A."/>
            <person name="Rastogi G."/>
        </authorList>
    </citation>
    <scope>NUCLEOTIDE SEQUENCE [LARGE SCALE GENOMIC DNA]</scope>
    <source>
        <strain evidence="9">MP23</strain>
    </source>
</reference>
<dbReference type="OrthoDB" id="5689537at2"/>
<dbReference type="AlphaFoldDB" id="A0A1B7L159"/>
<evidence type="ECO:0000256" key="6">
    <source>
        <dbReference type="PROSITE-ProRule" id="PRU00421"/>
    </source>
</evidence>
<dbReference type="InterPro" id="IPR001996">
    <property type="entry name" value="PTS_IIB_1"/>
</dbReference>
<dbReference type="GO" id="GO:0005886">
    <property type="term" value="C:plasma membrane"/>
    <property type="evidence" value="ECO:0007669"/>
    <property type="project" value="TreeGrafter"/>
</dbReference>
<evidence type="ECO:0000256" key="5">
    <source>
        <dbReference type="ARBA" id="ARBA00022777"/>
    </source>
</evidence>
<keyword evidence="4" id="KW-0598">Phosphotransferase system</keyword>
<dbReference type="PROSITE" id="PS51098">
    <property type="entry name" value="PTS_EIIB_TYPE_1"/>
    <property type="match status" value="1"/>
</dbReference>